<dbReference type="AlphaFoldDB" id="A0A9P7VJ66"/>
<name>A0A9P7VJ66_9AGAR</name>
<gene>
    <name evidence="1" type="ORF">BT62DRAFT_1012023</name>
</gene>
<comment type="caution">
    <text evidence="1">The sequence shown here is derived from an EMBL/GenBank/DDBJ whole genome shotgun (WGS) entry which is preliminary data.</text>
</comment>
<evidence type="ECO:0000313" key="1">
    <source>
        <dbReference type="EMBL" id="KAG7440996.1"/>
    </source>
</evidence>
<dbReference type="Proteomes" id="UP000812287">
    <property type="component" value="Unassembled WGS sequence"/>
</dbReference>
<proteinExistence type="predicted"/>
<evidence type="ECO:0000313" key="2">
    <source>
        <dbReference type="Proteomes" id="UP000812287"/>
    </source>
</evidence>
<sequence>MTKQDEKGYTSPLFNEKEWIKVFHDNFSLFNYIRSRFPPSLAFKDIVMHMPTIAYPSLLSAPFAQDAINIALIMALPEGFVGIIVSTSTYQTPSTPRIRAPSFSTTPSILSFSPNFSRVSSLTRVWLSEEGRWDALKLRFQSHLKDLHILGLIRDGGDDKDGRGEEWPPTELGSQVGHVRVDKGTVFEEDFERLTMTFKNWRHEDG</sequence>
<dbReference type="RefSeq" id="XP_043034496.1">
    <property type="nucleotide sequence ID" value="XM_043177862.1"/>
</dbReference>
<dbReference type="EMBL" id="MU250564">
    <property type="protein sequence ID" value="KAG7440996.1"/>
    <property type="molecule type" value="Genomic_DNA"/>
</dbReference>
<accession>A0A9P7VJ66</accession>
<reference evidence="1" key="1">
    <citation type="submission" date="2020-11" db="EMBL/GenBank/DDBJ databases">
        <title>Adaptations for nitrogen fixation in a non-lichenized fungal sporocarp promotes dispersal by wood-feeding termites.</title>
        <authorList>
            <consortium name="DOE Joint Genome Institute"/>
            <person name="Koch R.A."/>
            <person name="Yoon G."/>
            <person name="Arayal U."/>
            <person name="Lail K."/>
            <person name="Amirebrahimi M."/>
            <person name="Labutti K."/>
            <person name="Lipzen A."/>
            <person name="Riley R."/>
            <person name="Barry K."/>
            <person name="Henrissat B."/>
            <person name="Grigoriev I.V."/>
            <person name="Herr J.R."/>
            <person name="Aime M.C."/>
        </authorList>
    </citation>
    <scope>NUCLEOTIDE SEQUENCE</scope>
    <source>
        <strain evidence="1">MCA 3950</strain>
    </source>
</reference>
<organism evidence="1 2">
    <name type="scientific">Guyanagaster necrorhizus</name>
    <dbReference type="NCBI Taxonomy" id="856835"/>
    <lineage>
        <taxon>Eukaryota</taxon>
        <taxon>Fungi</taxon>
        <taxon>Dikarya</taxon>
        <taxon>Basidiomycota</taxon>
        <taxon>Agaricomycotina</taxon>
        <taxon>Agaricomycetes</taxon>
        <taxon>Agaricomycetidae</taxon>
        <taxon>Agaricales</taxon>
        <taxon>Marasmiineae</taxon>
        <taxon>Physalacriaceae</taxon>
        <taxon>Guyanagaster</taxon>
    </lineage>
</organism>
<dbReference type="GeneID" id="66100149"/>
<keyword evidence="2" id="KW-1185">Reference proteome</keyword>
<protein>
    <submittedName>
        <fullName evidence="1">Uncharacterized protein</fullName>
    </submittedName>
</protein>